<accession>A0A6M3LGB0</accession>
<evidence type="ECO:0000256" key="1">
    <source>
        <dbReference type="SAM" id="Phobius"/>
    </source>
</evidence>
<evidence type="ECO:0000313" key="2">
    <source>
        <dbReference type="EMBL" id="QJA94287.1"/>
    </source>
</evidence>
<protein>
    <submittedName>
        <fullName evidence="2">Uncharacterized protein</fullName>
    </submittedName>
</protein>
<reference evidence="2" key="1">
    <citation type="submission" date="2020-03" db="EMBL/GenBank/DDBJ databases">
        <title>The deep terrestrial virosphere.</title>
        <authorList>
            <person name="Holmfeldt K."/>
            <person name="Nilsson E."/>
            <person name="Simone D."/>
            <person name="Lopez-Fernandez M."/>
            <person name="Wu X."/>
            <person name="de Brujin I."/>
            <person name="Lundin D."/>
            <person name="Andersson A."/>
            <person name="Bertilsson S."/>
            <person name="Dopson M."/>
        </authorList>
    </citation>
    <scope>NUCLEOTIDE SEQUENCE</scope>
    <source>
        <strain evidence="2">MM415B03904</strain>
    </source>
</reference>
<name>A0A6M3LGB0_9ZZZZ</name>
<feature type="transmembrane region" description="Helical" evidence="1">
    <location>
        <begin position="21"/>
        <end position="41"/>
    </location>
</feature>
<organism evidence="2">
    <name type="scientific">viral metagenome</name>
    <dbReference type="NCBI Taxonomy" id="1070528"/>
    <lineage>
        <taxon>unclassified sequences</taxon>
        <taxon>metagenomes</taxon>
        <taxon>organismal metagenomes</taxon>
    </lineage>
</organism>
<sequence length="61" mass="7421">MNSFVKYQIKISDSFQFVKVNFVKIALGLLLLERVYFYIFAQHKLYQWLDYIIEQILAITR</sequence>
<keyword evidence="1" id="KW-0812">Transmembrane</keyword>
<gene>
    <name evidence="2" type="ORF">MM415B03904_0005</name>
</gene>
<dbReference type="AlphaFoldDB" id="A0A6M3LGB0"/>
<keyword evidence="1" id="KW-0472">Membrane</keyword>
<dbReference type="EMBL" id="MT143219">
    <property type="protein sequence ID" value="QJA94287.1"/>
    <property type="molecule type" value="Genomic_DNA"/>
</dbReference>
<keyword evidence="1" id="KW-1133">Transmembrane helix</keyword>
<proteinExistence type="predicted"/>